<evidence type="ECO:0000256" key="4">
    <source>
        <dbReference type="ARBA" id="ARBA00022989"/>
    </source>
</evidence>
<organism evidence="8 9">
    <name type="scientific">Anatilimnocola aggregata</name>
    <dbReference type="NCBI Taxonomy" id="2528021"/>
    <lineage>
        <taxon>Bacteria</taxon>
        <taxon>Pseudomonadati</taxon>
        <taxon>Planctomycetota</taxon>
        <taxon>Planctomycetia</taxon>
        <taxon>Pirellulales</taxon>
        <taxon>Pirellulaceae</taxon>
        <taxon>Anatilimnocola</taxon>
    </lineage>
</organism>
<evidence type="ECO:0000313" key="8">
    <source>
        <dbReference type="EMBL" id="QDU30324.1"/>
    </source>
</evidence>
<proteinExistence type="predicted"/>
<evidence type="ECO:0000256" key="2">
    <source>
        <dbReference type="ARBA" id="ARBA00022475"/>
    </source>
</evidence>
<dbReference type="EMBL" id="CP036274">
    <property type="protein sequence ID" value="QDU30324.1"/>
    <property type="molecule type" value="Genomic_DNA"/>
</dbReference>
<evidence type="ECO:0000259" key="7">
    <source>
        <dbReference type="Pfam" id="PF12823"/>
    </source>
</evidence>
<dbReference type="InterPro" id="IPR023845">
    <property type="entry name" value="DUF3817_TM"/>
</dbReference>
<keyword evidence="4 6" id="KW-1133">Transmembrane helix</keyword>
<dbReference type="NCBIfam" id="TIGR03954">
    <property type="entry name" value="integ_memb_HG"/>
    <property type="match status" value="1"/>
</dbReference>
<keyword evidence="9" id="KW-1185">Reference proteome</keyword>
<evidence type="ECO:0000256" key="6">
    <source>
        <dbReference type="SAM" id="Phobius"/>
    </source>
</evidence>
<sequence length="108" mass="12262">MLNTPLSRLRWIGFLEGLSYLVLLLIAMPLKYLADQPEAVRIVGGLHGGLFVLFVLAVAEVTLRRPWWSPKFWGAAALASVVPFGTFILDRWLYQVEQQDLAHRSQLK</sequence>
<keyword evidence="2" id="KW-1003">Cell membrane</keyword>
<dbReference type="Proteomes" id="UP000315017">
    <property type="component" value="Chromosome"/>
</dbReference>
<feature type="transmembrane region" description="Helical" evidence="6">
    <location>
        <begin position="12"/>
        <end position="33"/>
    </location>
</feature>
<reference evidence="8 9" key="1">
    <citation type="submission" date="2019-02" db="EMBL/GenBank/DDBJ databases">
        <title>Deep-cultivation of Planctomycetes and their phenomic and genomic characterization uncovers novel biology.</title>
        <authorList>
            <person name="Wiegand S."/>
            <person name="Jogler M."/>
            <person name="Boedeker C."/>
            <person name="Pinto D."/>
            <person name="Vollmers J."/>
            <person name="Rivas-Marin E."/>
            <person name="Kohn T."/>
            <person name="Peeters S.H."/>
            <person name="Heuer A."/>
            <person name="Rast P."/>
            <person name="Oberbeckmann S."/>
            <person name="Bunk B."/>
            <person name="Jeske O."/>
            <person name="Meyerdierks A."/>
            <person name="Storesund J.E."/>
            <person name="Kallscheuer N."/>
            <person name="Luecker S."/>
            <person name="Lage O.M."/>
            <person name="Pohl T."/>
            <person name="Merkel B.J."/>
            <person name="Hornburger P."/>
            <person name="Mueller R.-W."/>
            <person name="Bruemmer F."/>
            <person name="Labrenz M."/>
            <person name="Spormann A.M."/>
            <person name="Op den Camp H."/>
            <person name="Overmann J."/>
            <person name="Amann R."/>
            <person name="Jetten M.S.M."/>
            <person name="Mascher T."/>
            <person name="Medema M.H."/>
            <person name="Devos D.P."/>
            <person name="Kaster A.-K."/>
            <person name="Ovreas L."/>
            <person name="Rohde M."/>
            <person name="Galperin M.Y."/>
            <person name="Jogler C."/>
        </authorList>
    </citation>
    <scope>NUCLEOTIDE SEQUENCE [LARGE SCALE GENOMIC DNA]</scope>
    <source>
        <strain evidence="8 9">ETA_A8</strain>
    </source>
</reference>
<dbReference type="PANTHER" id="PTHR40077">
    <property type="entry name" value="MEMBRANE PROTEIN-RELATED"/>
    <property type="match status" value="1"/>
</dbReference>
<accession>A0A517YJD7</accession>
<feature type="domain" description="DUF3817" evidence="7">
    <location>
        <begin position="6"/>
        <end position="93"/>
    </location>
</feature>
<dbReference type="PANTHER" id="PTHR40077:SF1">
    <property type="entry name" value="MEMBRANE PROTEIN"/>
    <property type="match status" value="1"/>
</dbReference>
<gene>
    <name evidence="8" type="ORF">ETAA8_54440</name>
</gene>
<evidence type="ECO:0000313" key="9">
    <source>
        <dbReference type="Proteomes" id="UP000315017"/>
    </source>
</evidence>
<protein>
    <recommendedName>
        <fullName evidence="7">DUF3817 domain-containing protein</fullName>
    </recommendedName>
</protein>
<dbReference type="Pfam" id="PF12823">
    <property type="entry name" value="DUF3817"/>
    <property type="match status" value="1"/>
</dbReference>
<keyword evidence="5 6" id="KW-0472">Membrane</keyword>
<dbReference type="OrthoDB" id="1121311at2"/>
<comment type="subcellular location">
    <subcellularLocation>
        <location evidence="1">Cell membrane</location>
        <topology evidence="1">Multi-pass membrane protein</topology>
    </subcellularLocation>
</comment>
<evidence type="ECO:0000256" key="3">
    <source>
        <dbReference type="ARBA" id="ARBA00022692"/>
    </source>
</evidence>
<name>A0A517YJD7_9BACT</name>
<dbReference type="KEGG" id="aagg:ETAA8_54440"/>
<feature type="transmembrane region" description="Helical" evidence="6">
    <location>
        <begin position="39"/>
        <end position="59"/>
    </location>
</feature>
<dbReference type="RefSeq" id="WP_145095591.1">
    <property type="nucleotide sequence ID" value="NZ_CP036274.1"/>
</dbReference>
<dbReference type="AlphaFoldDB" id="A0A517YJD7"/>
<keyword evidence="3 6" id="KW-0812">Transmembrane</keyword>
<dbReference type="GO" id="GO:0005886">
    <property type="term" value="C:plasma membrane"/>
    <property type="evidence" value="ECO:0007669"/>
    <property type="project" value="UniProtKB-SubCell"/>
</dbReference>
<feature type="transmembrane region" description="Helical" evidence="6">
    <location>
        <begin position="71"/>
        <end position="89"/>
    </location>
</feature>
<evidence type="ECO:0000256" key="5">
    <source>
        <dbReference type="ARBA" id="ARBA00023136"/>
    </source>
</evidence>
<evidence type="ECO:0000256" key="1">
    <source>
        <dbReference type="ARBA" id="ARBA00004651"/>
    </source>
</evidence>